<proteinExistence type="predicted"/>
<comment type="caution">
    <text evidence="2">The sequence shown here is derived from an EMBL/GenBank/DDBJ whole genome shotgun (WGS) entry which is preliminary data.</text>
</comment>
<dbReference type="EMBL" id="ABDG02000016">
    <property type="protein sequence ID" value="EHK49676.1"/>
    <property type="molecule type" value="Genomic_DNA"/>
</dbReference>
<evidence type="ECO:0000313" key="3">
    <source>
        <dbReference type="Proteomes" id="UP000005426"/>
    </source>
</evidence>
<dbReference type="AlphaFoldDB" id="G9NIR6"/>
<feature type="region of interest" description="Disordered" evidence="1">
    <location>
        <begin position="54"/>
        <end position="93"/>
    </location>
</feature>
<dbReference type="HOGENOM" id="CLU_2399962_0_0_1"/>
<accession>G9NIR6</accession>
<keyword evidence="3" id="KW-1185">Reference proteome</keyword>
<feature type="compositionally biased region" description="Polar residues" evidence="1">
    <location>
        <begin position="54"/>
        <end position="63"/>
    </location>
</feature>
<evidence type="ECO:0000313" key="2">
    <source>
        <dbReference type="EMBL" id="EHK49676.1"/>
    </source>
</evidence>
<sequence length="93" mass="10502">MARECCWVSSKWELAHAKHSNSIGGCNMEHMAAHKMSFPLEMLLRTYTSQVNCRQRTVTSSPKSKMRSDEMATRRVRQQSGSAGRTWPRGTAG</sequence>
<dbReference type="Proteomes" id="UP000005426">
    <property type="component" value="Unassembled WGS sequence"/>
</dbReference>
<name>G9NIR6_HYPAI</name>
<organism evidence="2 3">
    <name type="scientific">Hypocrea atroviridis (strain ATCC 20476 / IMI 206040)</name>
    <name type="common">Trichoderma atroviride</name>
    <dbReference type="NCBI Taxonomy" id="452589"/>
    <lineage>
        <taxon>Eukaryota</taxon>
        <taxon>Fungi</taxon>
        <taxon>Dikarya</taxon>
        <taxon>Ascomycota</taxon>
        <taxon>Pezizomycotina</taxon>
        <taxon>Sordariomycetes</taxon>
        <taxon>Hypocreomycetidae</taxon>
        <taxon>Hypocreales</taxon>
        <taxon>Hypocreaceae</taxon>
        <taxon>Trichoderma</taxon>
    </lineage>
</organism>
<gene>
    <name evidence="2" type="ORF">TRIATDRAFT_297587</name>
</gene>
<reference evidence="2 3" key="1">
    <citation type="journal article" date="2011" name="Genome Biol.">
        <title>Comparative genome sequence analysis underscores mycoparasitism as the ancestral life style of Trichoderma.</title>
        <authorList>
            <person name="Kubicek C.P."/>
            <person name="Herrera-Estrella A."/>
            <person name="Seidl-Seiboth V."/>
            <person name="Martinez D.A."/>
            <person name="Druzhinina I.S."/>
            <person name="Thon M."/>
            <person name="Zeilinger S."/>
            <person name="Casas-Flores S."/>
            <person name="Horwitz B.A."/>
            <person name="Mukherjee P.K."/>
            <person name="Mukherjee M."/>
            <person name="Kredics L."/>
            <person name="Alcaraz L.D."/>
            <person name="Aerts A."/>
            <person name="Antal Z."/>
            <person name="Atanasova L."/>
            <person name="Cervantes-Badillo M.G."/>
            <person name="Challacombe J."/>
            <person name="Chertkov O."/>
            <person name="McCluskey K."/>
            <person name="Coulpier F."/>
            <person name="Deshpande N."/>
            <person name="von Doehren H."/>
            <person name="Ebbole D.J."/>
            <person name="Esquivel-Naranjo E.U."/>
            <person name="Fekete E."/>
            <person name="Flipphi M."/>
            <person name="Glaser F."/>
            <person name="Gomez-Rodriguez E.Y."/>
            <person name="Gruber S."/>
            <person name="Han C."/>
            <person name="Henrissat B."/>
            <person name="Hermosa R."/>
            <person name="Hernandez-Onate M."/>
            <person name="Karaffa L."/>
            <person name="Kosti I."/>
            <person name="Le Crom S."/>
            <person name="Lindquist E."/>
            <person name="Lucas S."/>
            <person name="Luebeck M."/>
            <person name="Luebeck P.S."/>
            <person name="Margeot A."/>
            <person name="Metz B."/>
            <person name="Misra M."/>
            <person name="Nevalainen H."/>
            <person name="Omann M."/>
            <person name="Packer N."/>
            <person name="Perrone G."/>
            <person name="Uresti-Rivera E.E."/>
            <person name="Salamov A."/>
            <person name="Schmoll M."/>
            <person name="Seiboth B."/>
            <person name="Shapiro H."/>
            <person name="Sukno S."/>
            <person name="Tamayo-Ramos J.A."/>
            <person name="Tisch D."/>
            <person name="Wiest A."/>
            <person name="Wilkinson H.H."/>
            <person name="Zhang M."/>
            <person name="Coutinho P.M."/>
            <person name="Kenerley C.M."/>
            <person name="Monte E."/>
            <person name="Baker S.E."/>
            <person name="Grigoriev I.V."/>
        </authorList>
    </citation>
    <scope>NUCLEOTIDE SEQUENCE [LARGE SCALE GENOMIC DNA]</scope>
    <source>
        <strain evidence="3">ATCC 20476 / IMI 206040</strain>
    </source>
</reference>
<protein>
    <submittedName>
        <fullName evidence="2">Uncharacterized protein</fullName>
    </submittedName>
</protein>
<evidence type="ECO:0000256" key="1">
    <source>
        <dbReference type="SAM" id="MobiDB-lite"/>
    </source>
</evidence>